<feature type="signal peptide" evidence="1">
    <location>
        <begin position="1"/>
        <end position="21"/>
    </location>
</feature>
<accession>A0AAW0CZK4</accession>
<organism evidence="2 3">
    <name type="scientific">Favolaschia claudopus</name>
    <dbReference type="NCBI Taxonomy" id="2862362"/>
    <lineage>
        <taxon>Eukaryota</taxon>
        <taxon>Fungi</taxon>
        <taxon>Dikarya</taxon>
        <taxon>Basidiomycota</taxon>
        <taxon>Agaricomycotina</taxon>
        <taxon>Agaricomycetes</taxon>
        <taxon>Agaricomycetidae</taxon>
        <taxon>Agaricales</taxon>
        <taxon>Marasmiineae</taxon>
        <taxon>Mycenaceae</taxon>
        <taxon>Favolaschia</taxon>
    </lineage>
</organism>
<name>A0AAW0CZK4_9AGAR</name>
<evidence type="ECO:0000313" key="2">
    <source>
        <dbReference type="EMBL" id="KAK7045216.1"/>
    </source>
</evidence>
<protein>
    <recommendedName>
        <fullName evidence="4">Antifreeze protein</fullName>
    </recommendedName>
</protein>
<dbReference type="EMBL" id="JAWWNJ010000011">
    <property type="protein sequence ID" value="KAK7045216.1"/>
    <property type="molecule type" value="Genomic_DNA"/>
</dbReference>
<comment type="caution">
    <text evidence="2">The sequence shown here is derived from an EMBL/GenBank/DDBJ whole genome shotgun (WGS) entry which is preliminary data.</text>
</comment>
<dbReference type="Proteomes" id="UP001362999">
    <property type="component" value="Unassembled WGS sequence"/>
</dbReference>
<sequence>MRFLPALSTFFTLLIAHQAFAQVTFRLSNSSKDSSCNPGTQISCTQAEINAQTCKGNFNHNCARVLSNTPKKCTLNLYTKADRQGEPSRKIPTEAQSSAVAAATGTAWKSYKVLCP</sequence>
<dbReference type="AlphaFoldDB" id="A0AAW0CZK4"/>
<reference evidence="2 3" key="1">
    <citation type="journal article" date="2024" name="J Genomics">
        <title>Draft genome sequencing and assembly of Favolaschia claudopus CIRM-BRFM 2984 isolated from oak limbs.</title>
        <authorList>
            <person name="Navarro D."/>
            <person name="Drula E."/>
            <person name="Chaduli D."/>
            <person name="Cazenave R."/>
            <person name="Ahrendt S."/>
            <person name="Wang J."/>
            <person name="Lipzen A."/>
            <person name="Daum C."/>
            <person name="Barry K."/>
            <person name="Grigoriev I.V."/>
            <person name="Favel A."/>
            <person name="Rosso M.N."/>
            <person name="Martin F."/>
        </authorList>
    </citation>
    <scope>NUCLEOTIDE SEQUENCE [LARGE SCALE GENOMIC DNA]</scope>
    <source>
        <strain evidence="2 3">CIRM-BRFM 2984</strain>
    </source>
</reference>
<evidence type="ECO:0000313" key="3">
    <source>
        <dbReference type="Proteomes" id="UP001362999"/>
    </source>
</evidence>
<evidence type="ECO:0000256" key="1">
    <source>
        <dbReference type="SAM" id="SignalP"/>
    </source>
</evidence>
<evidence type="ECO:0008006" key="4">
    <source>
        <dbReference type="Google" id="ProtNLM"/>
    </source>
</evidence>
<keyword evidence="3" id="KW-1185">Reference proteome</keyword>
<proteinExistence type="predicted"/>
<keyword evidence="1" id="KW-0732">Signal</keyword>
<gene>
    <name evidence="2" type="ORF">R3P38DRAFT_2766739</name>
</gene>
<feature type="chain" id="PRO_5043373396" description="Antifreeze protein" evidence="1">
    <location>
        <begin position="22"/>
        <end position="116"/>
    </location>
</feature>